<keyword evidence="5" id="KW-0539">Nucleus</keyword>
<keyword evidence="6" id="KW-0131">Cell cycle</keyword>
<evidence type="ECO:0000256" key="4">
    <source>
        <dbReference type="ARBA" id="ARBA00023067"/>
    </source>
</evidence>
<dbReference type="KEGG" id="aten:116294802"/>
<dbReference type="GO" id="GO:0010032">
    <property type="term" value="P:meiotic chromosome condensation"/>
    <property type="evidence" value="ECO:0007669"/>
    <property type="project" value="TreeGrafter"/>
</dbReference>
<keyword evidence="2" id="KW-0132">Cell division</keyword>
<dbReference type="InterPro" id="IPR011989">
    <property type="entry name" value="ARM-like"/>
</dbReference>
<sequence length="1520" mass="169691">MATLVEKTLEACNLLNLREIPKQWSDQAWENDFCDFEGLPDVLEGNVEANQYYRRGLCKLLACCRTWSTTTQDSTVQGFWNVLSDNDVSLNNLIAVIHAMVMTCKRSTKPGPKVESGVLSANIYLVLLQIPGSGAYRVFHSLLFQKCIDVLKHWPVKGSAKRKRSKAPKNNEQQSIGNGRRAKSQRMAQATHPQDNNESDDHASDDDDDDGSDEDDNEYGVAVISSEAASENIKVKIMELLQDLVFLLSTYSVRHSEQACHDIIQRLVDMTRIDASSALSSGFGFSSKSELQKVKSVSLLGYMGLAMICGALHGDVGSNTRTVLKNLVPNILMTHTGPKASVVKDLQLIKDNAVEFACYIAEKNCTPSQDAVRVLIQHLCTKCPDKADYRVLVAKAAVDVLKSLPDKSYSSLMEWITKYSKNAKMSYRVFALDFISELLLQEKRPKNQVQTDQETQVLTTKKVLLDILIGRCSDRAPTVRAKALQHLSQSITSGDAELVKLVQEALKEPLDKSVNSNEIHTVGSMIRKRTCDEKVGVRKAALQALESVVHLDLSCLKKPDVMMLHDRCMDPALSVRKQAMVSLTALLQEQPSDTVLQSLWLDAIFPLVLDRETTAQEKCYSILEDVILSKIVPLHRSIAAPHILAWNLLQIVASPSGQEVRRYLLNACHYWSKQNKLNSTLVKSLMSHINSTNNKPAWLLLSQMASASIKMDDNLVIQYWKDYAAKKQECDDETLCWVLSVIGSVSDKLPEDSVTTLTGDLQRMLSGFKSSPEIIAAIIGTLCKLCRAQPQAKSMIDGWCADLLKACEQTLSNVVLDEHQGSKVDDQTTVKNLFTVGEVAQLAPGRTTERLFMLVESMLISQPTNTTTNNTTTNNDNMPLHKSHLSSTVKAHAFVTLGKLCLQNENLAKKCIAVLARELDLSDDPAIRNNVIVVMCDLCVRYTSLVDRYIPNIATCLMDKAPLVRRQTLTLLTHLIQEDYVKWKGSLFYHFTTALVDEDRDIRKFADFCLVHLLLTRNPGMFQQHFVECIFHFNSFNKHKVFNKFPQTEREKTLFSLKGDTNASKRSIIYQFLLSHMSDEDRFNLTGKLCQEVLGAITDGDIPLDEESGALVKDALKVLCSKGIKLSSMRTKAADDMADEGDAAGAALVQARTKFLTQVLKKNMIENIIPIIIELKHMLEKQRSPLLKDLLAYLKEVMKDYRNEVQEVLSVDKQLANEIEFDLRKFEEEQKEMEEQKKRKQQETLQSPGRSRNPTGNTPDFVTPQLRSIDLSTASNASGLSRTKSLSDAQVDPKGLPKTPSQARRHTLATAALLNSARKAMTQASRLTEDKRKKSLGQQFNAKGVETPRTRHSSAAENQSNEGRSPLAPLIAEANENQDLQPSETEKELCKTPVRSKKVTRAASTPEGNISHLSQISFCINTSAIPPPSPIPTSLPIRLYPKDKDAQPGLILKKGVAEDGQENQQDVICLPSPDQRLPKPRRWNVQSPDKNKSVKTKGNTKNQNNSIAQRTRSKRSTTRK</sequence>
<feature type="region of interest" description="Disordered" evidence="7">
    <location>
        <begin position="1230"/>
        <end position="1263"/>
    </location>
</feature>
<evidence type="ECO:0000256" key="7">
    <source>
        <dbReference type="SAM" id="MobiDB-lite"/>
    </source>
</evidence>
<dbReference type="GO" id="GO:0042393">
    <property type="term" value="F:histone binding"/>
    <property type="evidence" value="ECO:0007669"/>
    <property type="project" value="TreeGrafter"/>
</dbReference>
<proteinExistence type="predicted"/>
<dbReference type="GO" id="GO:0007076">
    <property type="term" value="P:mitotic chromosome condensation"/>
    <property type="evidence" value="ECO:0007669"/>
    <property type="project" value="InterPro"/>
</dbReference>
<evidence type="ECO:0000256" key="5">
    <source>
        <dbReference type="ARBA" id="ARBA00023242"/>
    </source>
</evidence>
<dbReference type="PANTHER" id="PTHR14222:SF1">
    <property type="entry name" value="CONDENSIN-2 COMPLEX SUBUNIT D3"/>
    <property type="match status" value="1"/>
</dbReference>
<dbReference type="GO" id="GO:0000779">
    <property type="term" value="C:condensed chromosome, centromeric region"/>
    <property type="evidence" value="ECO:0007669"/>
    <property type="project" value="TreeGrafter"/>
</dbReference>
<feature type="compositionally biased region" description="Polar residues" evidence="7">
    <location>
        <begin position="1353"/>
        <end position="1363"/>
    </location>
</feature>
<keyword evidence="9" id="KW-1185">Reference proteome</keyword>
<reference evidence="10" key="1">
    <citation type="submission" date="2025-08" db="UniProtKB">
        <authorList>
            <consortium name="RefSeq"/>
        </authorList>
    </citation>
    <scope>IDENTIFICATION</scope>
    <source>
        <tissue evidence="10">Tentacle</tissue>
    </source>
</reference>
<feature type="compositionally biased region" description="Polar residues" evidence="7">
    <location>
        <begin position="1496"/>
        <end position="1509"/>
    </location>
</feature>
<feature type="compositionally biased region" description="Polar residues" evidence="7">
    <location>
        <begin position="168"/>
        <end position="177"/>
    </location>
</feature>
<keyword evidence="4" id="KW-0226">DNA condensation</keyword>
<feature type="region of interest" description="Disordered" evidence="7">
    <location>
        <begin position="159"/>
        <end position="217"/>
    </location>
</feature>
<evidence type="ECO:0000256" key="3">
    <source>
        <dbReference type="ARBA" id="ARBA00022776"/>
    </source>
</evidence>
<evidence type="ECO:0000259" key="8">
    <source>
        <dbReference type="Pfam" id="PF12717"/>
    </source>
</evidence>
<feature type="region of interest" description="Disordered" evidence="7">
    <location>
        <begin position="1376"/>
        <end position="1406"/>
    </location>
</feature>
<comment type="subcellular location">
    <subcellularLocation>
        <location evidence="1">Nucleus</location>
    </subcellularLocation>
</comment>
<feature type="region of interest" description="Disordered" evidence="7">
    <location>
        <begin position="1275"/>
        <end position="1305"/>
    </location>
</feature>
<dbReference type="Gene3D" id="1.25.10.10">
    <property type="entry name" value="Leucine-rich Repeat Variant"/>
    <property type="match status" value="2"/>
</dbReference>
<dbReference type="RefSeq" id="XP_031558320.1">
    <property type="nucleotide sequence ID" value="XM_031702460.1"/>
</dbReference>
<feature type="domain" description="Condensin complex subunit 1 C-terminal" evidence="8">
    <location>
        <begin position="927"/>
        <end position="1093"/>
    </location>
</feature>
<keyword evidence="3" id="KW-0498">Mitosis</keyword>
<feature type="compositionally biased region" description="Acidic residues" evidence="7">
    <location>
        <begin position="203"/>
        <end position="217"/>
    </location>
</feature>
<protein>
    <submittedName>
        <fullName evidence="10">Condensin-2 complex subunit D3-like isoform X1</fullName>
    </submittedName>
</protein>
<accession>A0A6P8I066</accession>
<feature type="compositionally biased region" description="Polar residues" evidence="7">
    <location>
        <begin position="1244"/>
        <end position="1260"/>
    </location>
</feature>
<dbReference type="GO" id="GO:0000796">
    <property type="term" value="C:condensin complex"/>
    <property type="evidence" value="ECO:0007669"/>
    <property type="project" value="TreeGrafter"/>
</dbReference>
<evidence type="ECO:0000313" key="10">
    <source>
        <dbReference type="RefSeq" id="XP_031558320.1"/>
    </source>
</evidence>
<feature type="compositionally biased region" description="Polar residues" evidence="7">
    <location>
        <begin position="1275"/>
        <end position="1288"/>
    </location>
</feature>
<dbReference type="GeneID" id="116294802"/>
<gene>
    <name evidence="10" type="primary">LOC116294802</name>
</gene>
<dbReference type="OrthoDB" id="10263978at2759"/>
<organism evidence="9 10">
    <name type="scientific">Actinia tenebrosa</name>
    <name type="common">Australian red waratah sea anemone</name>
    <dbReference type="NCBI Taxonomy" id="6105"/>
    <lineage>
        <taxon>Eukaryota</taxon>
        <taxon>Metazoa</taxon>
        <taxon>Cnidaria</taxon>
        <taxon>Anthozoa</taxon>
        <taxon>Hexacorallia</taxon>
        <taxon>Actiniaria</taxon>
        <taxon>Actiniidae</taxon>
        <taxon>Actinia</taxon>
    </lineage>
</organism>
<evidence type="ECO:0000313" key="9">
    <source>
        <dbReference type="Proteomes" id="UP000515163"/>
    </source>
</evidence>
<dbReference type="Pfam" id="PF12717">
    <property type="entry name" value="Cnd1"/>
    <property type="match status" value="1"/>
</dbReference>
<feature type="region of interest" description="Disordered" evidence="7">
    <location>
        <begin position="1319"/>
        <end position="1364"/>
    </location>
</feature>
<evidence type="ECO:0000256" key="6">
    <source>
        <dbReference type="ARBA" id="ARBA00023306"/>
    </source>
</evidence>
<name>A0A6P8I066_ACTTE</name>
<dbReference type="FunCoup" id="A0A6P8I066">
    <property type="interactions" value="1002"/>
</dbReference>
<dbReference type="GO" id="GO:0005634">
    <property type="term" value="C:nucleus"/>
    <property type="evidence" value="ECO:0007669"/>
    <property type="project" value="UniProtKB-SubCell"/>
</dbReference>
<evidence type="ECO:0000256" key="1">
    <source>
        <dbReference type="ARBA" id="ARBA00004123"/>
    </source>
</evidence>
<dbReference type="Proteomes" id="UP000515163">
    <property type="component" value="Unplaced"/>
</dbReference>
<dbReference type="InterPro" id="IPR032682">
    <property type="entry name" value="Cnd1_C"/>
</dbReference>
<feature type="region of interest" description="Disordered" evidence="7">
    <location>
        <begin position="1456"/>
        <end position="1520"/>
    </location>
</feature>
<dbReference type="InterPro" id="IPR026971">
    <property type="entry name" value="CND1/NCAPD3"/>
</dbReference>
<dbReference type="SUPFAM" id="SSF48371">
    <property type="entry name" value="ARM repeat"/>
    <property type="match status" value="1"/>
</dbReference>
<dbReference type="InterPro" id="IPR016024">
    <property type="entry name" value="ARM-type_fold"/>
</dbReference>
<feature type="compositionally biased region" description="Basic residues" evidence="7">
    <location>
        <begin position="1511"/>
        <end position="1520"/>
    </location>
</feature>
<dbReference type="InParanoid" id="A0A6P8I066"/>
<evidence type="ECO:0000256" key="2">
    <source>
        <dbReference type="ARBA" id="ARBA00022618"/>
    </source>
</evidence>
<dbReference type="PANTHER" id="PTHR14222">
    <property type="entry name" value="CONDENSIN"/>
    <property type="match status" value="1"/>
</dbReference>
<dbReference type="GO" id="GO:0051301">
    <property type="term" value="P:cell division"/>
    <property type="evidence" value="ECO:0007669"/>
    <property type="project" value="UniProtKB-KW"/>
</dbReference>